<dbReference type="AlphaFoldDB" id="A0A1C0ZS35"/>
<dbReference type="STRING" id="512399.A8709_04125"/>
<dbReference type="InterPro" id="IPR035992">
    <property type="entry name" value="Ricin_B-like_lectins"/>
</dbReference>
<name>A0A1C0ZS35_9BACL</name>
<keyword evidence="3 4" id="KW-0326">Glycosidase</keyword>
<dbReference type="Pfam" id="PF04616">
    <property type="entry name" value="Glyco_hydro_43"/>
    <property type="match status" value="1"/>
</dbReference>
<evidence type="ECO:0000256" key="2">
    <source>
        <dbReference type="ARBA" id="ARBA00022801"/>
    </source>
</evidence>
<organism evidence="7 8">
    <name type="scientific">Paenibacillus pectinilyticus</name>
    <dbReference type="NCBI Taxonomy" id="512399"/>
    <lineage>
        <taxon>Bacteria</taxon>
        <taxon>Bacillati</taxon>
        <taxon>Bacillota</taxon>
        <taxon>Bacilli</taxon>
        <taxon>Bacillales</taxon>
        <taxon>Paenibacillaceae</taxon>
        <taxon>Paenibacillus</taxon>
    </lineage>
</organism>
<feature type="signal peptide" evidence="5">
    <location>
        <begin position="1"/>
        <end position="25"/>
    </location>
</feature>
<sequence length="480" mass="52163">MWRTNKTPKYLMMILCMLFVSLGFAASAFATSVTITSGTTWNDTSGNSIQAHGGGMIKVGSTYYWFGESKGANAPDVDVYSSTDLATWTFQAHALVPLSSGDLTSASVVERPKVMYNSSTQKYVMYFHLDDSSYAYAHVGVATSSTVTGPYTYQGSYQPLGHDSRDMGVYQDTDGSAYLISSVDGNLNLSIFKLSADYLSAASLVQTWSSVHYEAPAMVKQNGVYFLLTSKQNGWSPAQQQYTTSTSLSSGWSSWTNIGGSTNYSSQTTFIMPIQGSAGTTYLYMADRWNSSSLSTSTYIWMPMVISGTTMSYDSFASWKIDAAAGTFFVPSTEVPNTSNWYYISNVNSGKVMDVTSSSTAAGALIKQYTLNNGYNQEWQFVLQSNGYYKIKNRNSGLYLDVSGGTLTPGLNIIQQASSSSNSQLWTLQLVGSGHFGIVNVNSLQIIDVNGASTANSAQLLQWTDLNATNQHWSITQATN</sequence>
<evidence type="ECO:0000256" key="5">
    <source>
        <dbReference type="SAM" id="SignalP"/>
    </source>
</evidence>
<evidence type="ECO:0000256" key="4">
    <source>
        <dbReference type="RuleBase" id="RU361187"/>
    </source>
</evidence>
<keyword evidence="8" id="KW-1185">Reference proteome</keyword>
<dbReference type="PANTHER" id="PTHR22925">
    <property type="entry name" value="GLYCOSYL HYDROLASE 43 FAMILY MEMBER"/>
    <property type="match status" value="1"/>
</dbReference>
<protein>
    <recommendedName>
        <fullName evidence="6">Ricin B lectin domain-containing protein</fullName>
    </recommendedName>
</protein>
<dbReference type="Pfam" id="PF14200">
    <property type="entry name" value="RicinB_lectin_2"/>
    <property type="match status" value="2"/>
</dbReference>
<evidence type="ECO:0000259" key="6">
    <source>
        <dbReference type="SMART" id="SM00458"/>
    </source>
</evidence>
<gene>
    <name evidence="7" type="ORF">A8709_04125</name>
</gene>
<evidence type="ECO:0000256" key="3">
    <source>
        <dbReference type="ARBA" id="ARBA00023295"/>
    </source>
</evidence>
<dbReference type="InterPro" id="IPR006710">
    <property type="entry name" value="Glyco_hydro_43"/>
</dbReference>
<dbReference type="Proteomes" id="UP000093309">
    <property type="component" value="Unassembled WGS sequence"/>
</dbReference>
<dbReference type="SMART" id="SM00458">
    <property type="entry name" value="RICIN"/>
    <property type="match status" value="1"/>
</dbReference>
<evidence type="ECO:0000313" key="8">
    <source>
        <dbReference type="Proteomes" id="UP000093309"/>
    </source>
</evidence>
<dbReference type="EMBL" id="LYPC01000028">
    <property type="protein sequence ID" value="OCT10899.1"/>
    <property type="molecule type" value="Genomic_DNA"/>
</dbReference>
<feature type="domain" description="Ricin B lectin" evidence="6">
    <location>
        <begin position="340"/>
        <end position="476"/>
    </location>
</feature>
<dbReference type="RefSeq" id="WP_065857450.1">
    <property type="nucleotide sequence ID" value="NZ_LYPC01000028.1"/>
</dbReference>
<dbReference type="SUPFAM" id="SSF75005">
    <property type="entry name" value="Arabinanase/levansucrase/invertase"/>
    <property type="match status" value="1"/>
</dbReference>
<dbReference type="InterPro" id="IPR000772">
    <property type="entry name" value="Ricin_B_lectin"/>
</dbReference>
<dbReference type="InterPro" id="IPR023296">
    <property type="entry name" value="Glyco_hydro_beta-prop_sf"/>
</dbReference>
<dbReference type="OrthoDB" id="273314at2"/>
<dbReference type="GO" id="GO:0004553">
    <property type="term" value="F:hydrolase activity, hydrolyzing O-glycosyl compounds"/>
    <property type="evidence" value="ECO:0007669"/>
    <property type="project" value="InterPro"/>
</dbReference>
<accession>A0A1C0ZS35</accession>
<dbReference type="GO" id="GO:0005975">
    <property type="term" value="P:carbohydrate metabolic process"/>
    <property type="evidence" value="ECO:0007669"/>
    <property type="project" value="InterPro"/>
</dbReference>
<dbReference type="PROSITE" id="PS50231">
    <property type="entry name" value="RICIN_B_LECTIN"/>
    <property type="match status" value="1"/>
</dbReference>
<keyword evidence="5" id="KW-0732">Signal</keyword>
<proteinExistence type="inferred from homology"/>
<comment type="similarity">
    <text evidence="1 4">Belongs to the glycosyl hydrolase 43 family.</text>
</comment>
<dbReference type="SUPFAM" id="SSF50370">
    <property type="entry name" value="Ricin B-like lectins"/>
    <property type="match status" value="1"/>
</dbReference>
<comment type="caution">
    <text evidence="7">The sequence shown here is derived from an EMBL/GenBank/DDBJ whole genome shotgun (WGS) entry which is preliminary data.</text>
</comment>
<reference evidence="8" key="1">
    <citation type="submission" date="2016-05" db="EMBL/GenBank/DDBJ databases">
        <title>Paenibacillus oryzae. sp. nov., isolated from the rice root.</title>
        <authorList>
            <person name="Zhang J."/>
            <person name="Zhang X."/>
        </authorList>
    </citation>
    <scope>NUCLEOTIDE SEQUENCE [LARGE SCALE GENOMIC DNA]</scope>
    <source>
        <strain evidence="8">KCTC13222</strain>
    </source>
</reference>
<feature type="chain" id="PRO_5039520152" description="Ricin B lectin domain-containing protein" evidence="5">
    <location>
        <begin position="26"/>
        <end position="480"/>
    </location>
</feature>
<evidence type="ECO:0000313" key="7">
    <source>
        <dbReference type="EMBL" id="OCT10899.1"/>
    </source>
</evidence>
<dbReference type="PANTHER" id="PTHR22925:SF3">
    <property type="entry name" value="GLYCOSYL HYDROLASE FAMILY PROTEIN 43"/>
    <property type="match status" value="1"/>
</dbReference>
<evidence type="ECO:0000256" key="1">
    <source>
        <dbReference type="ARBA" id="ARBA00009865"/>
    </source>
</evidence>
<dbReference type="Gene3D" id="2.115.10.20">
    <property type="entry name" value="Glycosyl hydrolase domain, family 43"/>
    <property type="match status" value="1"/>
</dbReference>
<keyword evidence="2 4" id="KW-0378">Hydrolase</keyword>
<dbReference type="Gene3D" id="2.80.10.50">
    <property type="match status" value="1"/>
</dbReference>
<dbReference type="CDD" id="cd18821">
    <property type="entry name" value="GH43_Pc3Gal43A-like"/>
    <property type="match status" value="1"/>
</dbReference>